<proteinExistence type="predicted"/>
<dbReference type="PANTHER" id="PTHR30319">
    <property type="entry name" value="PHENYLACETIC ACID REGULATOR-RELATED TRANSCRIPTIONAL REPRESSOR"/>
    <property type="match status" value="1"/>
</dbReference>
<dbReference type="InterPro" id="IPR012906">
    <property type="entry name" value="PaaX-like_N"/>
</dbReference>
<dbReference type="InterPro" id="IPR011965">
    <property type="entry name" value="PaaX_trns_reg"/>
</dbReference>
<dbReference type="EMBL" id="JBHUEQ010000008">
    <property type="protein sequence ID" value="MFD1745072.1"/>
    <property type="molecule type" value="Genomic_DNA"/>
</dbReference>
<reference evidence="4" key="1">
    <citation type="journal article" date="2019" name="Int. J. Syst. Evol. Microbiol.">
        <title>The Global Catalogue of Microorganisms (GCM) 10K type strain sequencing project: providing services to taxonomists for standard genome sequencing and annotation.</title>
        <authorList>
            <consortium name="The Broad Institute Genomics Platform"/>
            <consortium name="The Broad Institute Genome Sequencing Center for Infectious Disease"/>
            <person name="Wu L."/>
            <person name="Ma J."/>
        </authorList>
    </citation>
    <scope>NUCLEOTIDE SEQUENCE [LARGE SCALE GENOMIC DNA]</scope>
    <source>
        <strain evidence="4">CG52</strain>
    </source>
</reference>
<feature type="domain" description="Transcriptional repressor PaaX-like C-terminal" evidence="2">
    <location>
        <begin position="173"/>
        <end position="259"/>
    </location>
</feature>
<evidence type="ECO:0000313" key="3">
    <source>
        <dbReference type="EMBL" id="MFD1745072.1"/>
    </source>
</evidence>
<sequence length="296" mass="32604">MAGSKGQYGIGASFTEGLSLTAPAMIVTIYGDIVVPRGGVLWIGNLIEICAQFQITETQVRTAVSRLVSAGRLTGIRDGRRSYYQLAEAAREEFDLAARLLYEPITPSNGWTILRTRAPLPDALRRQHFAAIANDIFIRPNHAHYPSPTEGMQFNATLDQGASELAELARTLWPLDTYASEYRAFINRFSPLVDKLRAHDQIDGLSAVFLRLLLVHIYRRVLLADPLLPKGTTPADWPGAEARSLFASAYLKLSEYADAAIGRLFEGRDATLPATTEATILRLKGIRAVADVKMHP</sequence>
<accession>A0ABW4M0V1</accession>
<dbReference type="Proteomes" id="UP001597322">
    <property type="component" value="Unassembled WGS sequence"/>
</dbReference>
<dbReference type="InterPro" id="IPR013225">
    <property type="entry name" value="PaaX_C"/>
</dbReference>
<dbReference type="InterPro" id="IPR036388">
    <property type="entry name" value="WH-like_DNA-bd_sf"/>
</dbReference>
<dbReference type="SUPFAM" id="SSF46785">
    <property type="entry name" value="Winged helix' DNA-binding domain"/>
    <property type="match status" value="1"/>
</dbReference>
<name>A0ABW4M0V1_9HYPH</name>
<evidence type="ECO:0000313" key="4">
    <source>
        <dbReference type="Proteomes" id="UP001597322"/>
    </source>
</evidence>
<feature type="domain" description="Transcriptional repressor PaaX-like N-terminal" evidence="1">
    <location>
        <begin position="23"/>
        <end position="89"/>
    </location>
</feature>
<organism evidence="3 4">
    <name type="scientific">Rhizobium helianthi</name>
    <dbReference type="NCBI Taxonomy" id="1132695"/>
    <lineage>
        <taxon>Bacteria</taxon>
        <taxon>Pseudomonadati</taxon>
        <taxon>Pseudomonadota</taxon>
        <taxon>Alphaproteobacteria</taxon>
        <taxon>Hyphomicrobiales</taxon>
        <taxon>Rhizobiaceae</taxon>
        <taxon>Rhizobium/Agrobacterium group</taxon>
        <taxon>Rhizobium</taxon>
    </lineage>
</organism>
<dbReference type="RefSeq" id="WP_377398048.1">
    <property type="nucleotide sequence ID" value="NZ_JBHUEQ010000008.1"/>
</dbReference>
<gene>
    <name evidence="3" type="ORF">ACFSE1_06330</name>
</gene>
<dbReference type="InterPro" id="IPR036390">
    <property type="entry name" value="WH_DNA-bd_sf"/>
</dbReference>
<dbReference type="Pfam" id="PF07848">
    <property type="entry name" value="PaaX"/>
    <property type="match status" value="1"/>
</dbReference>
<dbReference type="Gene3D" id="1.20.58.1460">
    <property type="match status" value="1"/>
</dbReference>
<dbReference type="PANTHER" id="PTHR30319:SF1">
    <property type="entry name" value="TRANSCRIPTIONAL REPRESSOR PAAX"/>
    <property type="match status" value="1"/>
</dbReference>
<protein>
    <submittedName>
        <fullName evidence="3">PaaX family transcriptional regulator C-terminal domain-containing protein</fullName>
    </submittedName>
</protein>
<dbReference type="PIRSF" id="PIRSF020623">
    <property type="entry name" value="PaaX"/>
    <property type="match status" value="1"/>
</dbReference>
<dbReference type="Pfam" id="PF08223">
    <property type="entry name" value="PaaX_C"/>
    <property type="match status" value="1"/>
</dbReference>
<evidence type="ECO:0000259" key="1">
    <source>
        <dbReference type="Pfam" id="PF07848"/>
    </source>
</evidence>
<dbReference type="Gene3D" id="1.10.10.10">
    <property type="entry name" value="Winged helix-like DNA-binding domain superfamily/Winged helix DNA-binding domain"/>
    <property type="match status" value="1"/>
</dbReference>
<evidence type="ECO:0000259" key="2">
    <source>
        <dbReference type="Pfam" id="PF08223"/>
    </source>
</evidence>
<comment type="caution">
    <text evidence="3">The sequence shown here is derived from an EMBL/GenBank/DDBJ whole genome shotgun (WGS) entry which is preliminary data.</text>
</comment>
<keyword evidence="4" id="KW-1185">Reference proteome</keyword>